<reference evidence="2" key="1">
    <citation type="submission" date="2016-10" db="EMBL/GenBank/DDBJ databases">
        <authorList>
            <person name="Varghese N."/>
        </authorList>
    </citation>
    <scope>NUCLEOTIDE SEQUENCE [LARGE SCALE GENOMIC DNA]</scope>
    <source>
        <strain evidence="2">DSM 21843</strain>
    </source>
</reference>
<sequence>MSKMQSEGGVREMIVNIGEVATFPNPRADYDQAVKILEEAAEAFAAWQQFDAKGRAMYRQPFLHKLFNELADLIMASSNMLRGLDRDPATTCECEPMVLEKGGLLLLLVDSARVYGAFEELESAHILEYGEKASETRLVQGLRELQEDVCMVIASLGVDDFTTYMQACERRNRWRGRYERA</sequence>
<dbReference type="Proteomes" id="UP000182975">
    <property type="component" value="Unassembled WGS sequence"/>
</dbReference>
<gene>
    <name evidence="1" type="ORF">SAMN02910314_02012</name>
</gene>
<organism evidence="1 2">
    <name type="scientific">Denitrobacterium detoxificans</name>
    <dbReference type="NCBI Taxonomy" id="79604"/>
    <lineage>
        <taxon>Bacteria</taxon>
        <taxon>Bacillati</taxon>
        <taxon>Actinomycetota</taxon>
        <taxon>Coriobacteriia</taxon>
        <taxon>Eggerthellales</taxon>
        <taxon>Eggerthellaceae</taxon>
        <taxon>Denitrobacterium</taxon>
    </lineage>
</organism>
<dbReference type="AlphaFoldDB" id="A0A1H8UNB2"/>
<dbReference type="OrthoDB" id="3183959at2"/>
<proteinExistence type="predicted"/>
<dbReference type="STRING" id="79604.AAY81_00840"/>
<evidence type="ECO:0000313" key="1">
    <source>
        <dbReference type="EMBL" id="SEP04576.1"/>
    </source>
</evidence>
<name>A0A1H8UNB2_9ACTN</name>
<dbReference type="EMBL" id="FOEC01000028">
    <property type="protein sequence ID" value="SEP04576.1"/>
    <property type="molecule type" value="Genomic_DNA"/>
</dbReference>
<keyword evidence="2" id="KW-1185">Reference proteome</keyword>
<evidence type="ECO:0000313" key="2">
    <source>
        <dbReference type="Proteomes" id="UP000182975"/>
    </source>
</evidence>
<protein>
    <submittedName>
        <fullName evidence="1">Uncharacterized protein</fullName>
    </submittedName>
</protein>
<dbReference type="RefSeq" id="WP_143117416.1">
    <property type="nucleotide sequence ID" value="NZ_FOEC01000028.1"/>
</dbReference>
<dbReference type="SUPFAM" id="SSF101386">
    <property type="entry name" value="all-alpha NTP pyrophosphatases"/>
    <property type="match status" value="1"/>
</dbReference>
<accession>A0A1H8UNB2</accession>